<evidence type="ECO:0000256" key="6">
    <source>
        <dbReference type="ARBA" id="ARBA00022490"/>
    </source>
</evidence>
<feature type="compositionally biased region" description="Low complexity" evidence="17">
    <location>
        <begin position="34"/>
        <end position="43"/>
    </location>
</feature>
<feature type="compositionally biased region" description="Basic and acidic residues" evidence="17">
    <location>
        <begin position="44"/>
        <end position="64"/>
    </location>
</feature>
<evidence type="ECO:0000256" key="3">
    <source>
        <dbReference type="ARBA" id="ARBA00006667"/>
    </source>
</evidence>
<evidence type="ECO:0000256" key="11">
    <source>
        <dbReference type="ARBA" id="ARBA00023004"/>
    </source>
</evidence>
<dbReference type="Gene3D" id="3.40.525.10">
    <property type="entry name" value="CRAL-TRIO lipid binding domain"/>
    <property type="match status" value="1"/>
</dbReference>
<evidence type="ECO:0000256" key="16">
    <source>
        <dbReference type="RuleBase" id="RU367059"/>
    </source>
</evidence>
<gene>
    <name evidence="19" type="ORF">IWX46DRAFT_366988</name>
</gene>
<evidence type="ECO:0000256" key="12">
    <source>
        <dbReference type="ARBA" id="ARBA00023055"/>
    </source>
</evidence>
<evidence type="ECO:0000256" key="10">
    <source>
        <dbReference type="ARBA" id="ARBA00022848"/>
    </source>
</evidence>
<dbReference type="SUPFAM" id="SSF46938">
    <property type="entry name" value="CRAL/TRIO N-terminal domain"/>
    <property type="match status" value="1"/>
</dbReference>
<name>A0ABR1L987_9PEZI</name>
<evidence type="ECO:0000259" key="18">
    <source>
        <dbReference type="PROSITE" id="PS50191"/>
    </source>
</evidence>
<evidence type="ECO:0000256" key="1">
    <source>
        <dbReference type="ARBA" id="ARBA00001970"/>
    </source>
</evidence>
<dbReference type="PANTHER" id="PTHR47669:SF1">
    <property type="entry name" value="PHOSPHATIDYLINOSITOL TRANSFER PROTEIN SFH5"/>
    <property type="match status" value="1"/>
</dbReference>
<keyword evidence="10 16" id="KW-0492">Microsome</keyword>
<feature type="compositionally biased region" description="Basic and acidic residues" evidence="17">
    <location>
        <begin position="1"/>
        <end position="13"/>
    </location>
</feature>
<dbReference type="Proteomes" id="UP001365128">
    <property type="component" value="Unassembled WGS sequence"/>
</dbReference>
<evidence type="ECO:0000313" key="19">
    <source>
        <dbReference type="EMBL" id="KAK7531794.1"/>
    </source>
</evidence>
<comment type="catalytic activity">
    <reaction evidence="14">
        <text>a 1,2-diacyl-sn-glycero-3-phospho-(1D-myo-inositol)(in) = a 1,2-diacyl-sn-glycero-3-phospho-(1D-myo-inositol)(out)</text>
        <dbReference type="Rhea" id="RHEA:38691"/>
        <dbReference type="ChEBI" id="CHEBI:57880"/>
    </reaction>
    <physiologicalReaction direction="left-to-right" evidence="14">
        <dbReference type="Rhea" id="RHEA:38692"/>
    </physiologicalReaction>
</comment>
<comment type="function">
    <text evidence="15">Non-classical phosphatidylinositol (PtdIns) transfer protein (PITP), which exhibits PtdIns-binding/transfer activity in the absence of detectable PtdCho-binding/transfer activity. Regulates PtdIns(4,5)P2 homeostasis at the plasma membrane. Heme-binding protein that may play a role in organic oxidant-induced stress responses.</text>
</comment>
<evidence type="ECO:0000256" key="9">
    <source>
        <dbReference type="ARBA" id="ARBA00022824"/>
    </source>
</evidence>
<feature type="compositionally biased region" description="Basic and acidic residues" evidence="17">
    <location>
        <begin position="73"/>
        <end position="84"/>
    </location>
</feature>
<dbReference type="Pfam" id="PF03765">
    <property type="entry name" value="CRAL_TRIO_N"/>
    <property type="match status" value="1"/>
</dbReference>
<dbReference type="SMART" id="SM00516">
    <property type="entry name" value="SEC14"/>
    <property type="match status" value="1"/>
</dbReference>
<keyword evidence="8" id="KW-0479">Metal-binding</keyword>
<reference evidence="19 20" key="1">
    <citation type="submission" date="2024-04" db="EMBL/GenBank/DDBJ databases">
        <title>Phyllosticta paracitricarpa is synonymous to the EU quarantine fungus P. citricarpa based on phylogenomic analyses.</title>
        <authorList>
            <consortium name="Lawrence Berkeley National Laboratory"/>
            <person name="Van Ingen-Buijs V.A."/>
            <person name="Van Westerhoven A.C."/>
            <person name="Haridas S."/>
            <person name="Skiadas P."/>
            <person name="Martin F."/>
            <person name="Groenewald J.Z."/>
            <person name="Crous P.W."/>
            <person name="Seidl M.F."/>
        </authorList>
    </citation>
    <scope>NUCLEOTIDE SEQUENCE [LARGE SCALE GENOMIC DNA]</scope>
    <source>
        <strain evidence="19 20">CBS 122670</strain>
    </source>
</reference>
<dbReference type="EMBL" id="JBBPDW010000054">
    <property type="protein sequence ID" value="KAK7531794.1"/>
    <property type="molecule type" value="Genomic_DNA"/>
</dbReference>
<keyword evidence="9 16" id="KW-0256">Endoplasmic reticulum</keyword>
<accession>A0ABR1L987</accession>
<keyword evidence="20" id="KW-1185">Reference proteome</keyword>
<evidence type="ECO:0000256" key="13">
    <source>
        <dbReference type="ARBA" id="ARBA00023136"/>
    </source>
</evidence>
<evidence type="ECO:0000313" key="20">
    <source>
        <dbReference type="Proteomes" id="UP001365128"/>
    </source>
</evidence>
<comment type="cofactor">
    <cofactor evidence="1">
        <name>heme b</name>
        <dbReference type="ChEBI" id="CHEBI:60344"/>
    </cofactor>
</comment>
<comment type="caution">
    <text evidence="19">The sequence shown here is derived from an EMBL/GenBank/DDBJ whole genome shotgun (WGS) entry which is preliminary data.</text>
</comment>
<feature type="region of interest" description="Disordered" evidence="17">
    <location>
        <begin position="1"/>
        <end position="135"/>
    </location>
</feature>
<feature type="compositionally biased region" description="Basic and acidic residues" evidence="17">
    <location>
        <begin position="93"/>
        <end position="120"/>
    </location>
</feature>
<protein>
    <recommendedName>
        <fullName evidence="4 16">Phosphatidylinositol transfer protein SFH5</fullName>
        <shortName evidence="16">PITP SFH5</shortName>
    </recommendedName>
</protein>
<dbReference type="CDD" id="cd00170">
    <property type="entry name" value="SEC14"/>
    <property type="match status" value="1"/>
</dbReference>
<dbReference type="PROSITE" id="PS50191">
    <property type="entry name" value="CRAL_TRIO"/>
    <property type="match status" value="1"/>
</dbReference>
<organism evidence="19 20">
    <name type="scientific">Phyllosticta citricarpa</name>
    <dbReference type="NCBI Taxonomy" id="55181"/>
    <lineage>
        <taxon>Eukaryota</taxon>
        <taxon>Fungi</taxon>
        <taxon>Dikarya</taxon>
        <taxon>Ascomycota</taxon>
        <taxon>Pezizomycotina</taxon>
        <taxon>Dothideomycetes</taxon>
        <taxon>Dothideomycetes incertae sedis</taxon>
        <taxon>Botryosphaeriales</taxon>
        <taxon>Phyllostictaceae</taxon>
        <taxon>Phyllosticta</taxon>
    </lineage>
</organism>
<evidence type="ECO:0000256" key="7">
    <source>
        <dbReference type="ARBA" id="ARBA00022617"/>
    </source>
</evidence>
<evidence type="ECO:0000256" key="5">
    <source>
        <dbReference type="ARBA" id="ARBA00022448"/>
    </source>
</evidence>
<proteinExistence type="inferred from homology"/>
<evidence type="ECO:0000256" key="8">
    <source>
        <dbReference type="ARBA" id="ARBA00022723"/>
    </source>
</evidence>
<sequence length="415" mass="45439">MEPQSENKVDSTKPADTMAAAESDAPQVTDVTNASAPAATTSAENKDDTPATNEKKDETSEKPATEAPAASPEAEKNEDAEPIKTEGASAVDVKPEEPKAEESKTGESKAEEPKTEDKPAAEAAPAPEEPETEAPVVTGPVWPELAADHPLSKLLADLPELLKSTQYDEVYGITLKESGDFHTKLILQKFLRANSNNIDKAKDQLRETLEWRREFRPLEAMKAGFDKNIFNGLGYIVEIEGVPESTNKKDIVTFNVYGAVEDKKATFGNLEGFIRWRVALMEKGIAKLKLNEATVPIPDFNQGPDPYQGIQVHDYLSVSFIRQDPHVKAASKRTIELFSKVYPETLSRKFFVNVPVVMGWMFTAMKVLLPKETVKKFTVLSYGNQLASQLGDGVPEAYGGKAGTLNDVAEQTLLE</sequence>
<dbReference type="SUPFAM" id="SSF52087">
    <property type="entry name" value="CRAL/TRIO domain"/>
    <property type="match status" value="1"/>
</dbReference>
<comment type="similarity">
    <text evidence="3 16">Belongs to the SFH5 family.</text>
</comment>
<dbReference type="InterPro" id="IPR036273">
    <property type="entry name" value="CRAL/TRIO_N_dom_sf"/>
</dbReference>
<dbReference type="InterPro" id="IPR042938">
    <property type="entry name" value="Sfh5"/>
</dbReference>
<evidence type="ECO:0000256" key="4">
    <source>
        <dbReference type="ARBA" id="ARBA00018320"/>
    </source>
</evidence>
<keyword evidence="13 16" id="KW-0472">Membrane</keyword>
<feature type="domain" description="CRAL-TRIO" evidence="18">
    <location>
        <begin position="273"/>
        <end position="406"/>
    </location>
</feature>
<keyword evidence="5 16" id="KW-0813">Transport</keyword>
<keyword evidence="6 16" id="KW-0963">Cytoplasm</keyword>
<keyword evidence="12 16" id="KW-0445">Lipid transport</keyword>
<evidence type="ECO:0000256" key="14">
    <source>
        <dbReference type="ARBA" id="ARBA00024146"/>
    </source>
</evidence>
<dbReference type="Pfam" id="PF00650">
    <property type="entry name" value="CRAL_TRIO"/>
    <property type="match status" value="1"/>
</dbReference>
<keyword evidence="7" id="KW-0349">Heme</keyword>
<dbReference type="InterPro" id="IPR036865">
    <property type="entry name" value="CRAL-TRIO_dom_sf"/>
</dbReference>
<keyword evidence="11" id="KW-0408">Iron</keyword>
<comment type="subcellular location">
    <subcellularLocation>
        <location evidence="16">Cytoplasm</location>
    </subcellularLocation>
    <subcellularLocation>
        <location evidence="2 16">Endoplasmic reticulum membrane</location>
        <topology evidence="2 16">Peripheral membrane protein</topology>
    </subcellularLocation>
    <subcellularLocation>
        <location evidence="16">Microsome membrane</location>
        <topology evidence="16">Peripheral membrane protein</topology>
    </subcellularLocation>
</comment>
<evidence type="ECO:0000256" key="17">
    <source>
        <dbReference type="SAM" id="MobiDB-lite"/>
    </source>
</evidence>
<evidence type="ECO:0000256" key="15">
    <source>
        <dbReference type="ARBA" id="ARBA00024180"/>
    </source>
</evidence>
<dbReference type="PANTHER" id="PTHR47669">
    <property type="entry name" value="PHOSPHATIDYLINOSITOL TRANSFER PROTEIN SFH5"/>
    <property type="match status" value="1"/>
</dbReference>
<evidence type="ECO:0000256" key="2">
    <source>
        <dbReference type="ARBA" id="ARBA00004406"/>
    </source>
</evidence>
<dbReference type="InterPro" id="IPR001251">
    <property type="entry name" value="CRAL-TRIO_dom"/>
</dbReference>
<dbReference type="InterPro" id="IPR011074">
    <property type="entry name" value="CRAL/TRIO_N_dom"/>
</dbReference>